<sequence length="208" mass="23296">YLAYLHGSNNHSCGGFLVAPSWVMTAAQCSAHKPLTVTLGAHTAPRREGSWQRFEVQKYHCHPNFTSPRKGNDILLLKLKGNATSNSYLPFEKHEVKRDTKCRVLSWGHQAANATLREATVTIMDKRNCFSYYPWRADYLVCGTSGSAGVPEKVSSPLLPLLLSQSDAGDPLICNNRAYGIFSYKHSTWPGFYTRIAPYLPWVKSVMK</sequence>
<dbReference type="OrthoDB" id="10059102at2759"/>
<keyword evidence="3" id="KW-0645">Protease</keyword>
<dbReference type="PRINTS" id="PR00722">
    <property type="entry name" value="CHYMOTRYPSIN"/>
</dbReference>
<evidence type="ECO:0000313" key="3">
    <source>
        <dbReference type="EMBL" id="NXG46051.1"/>
    </source>
</evidence>
<dbReference type="InterPro" id="IPR009003">
    <property type="entry name" value="Peptidase_S1_PA"/>
</dbReference>
<dbReference type="FunFam" id="2.40.10.10:FF:000005">
    <property type="entry name" value="Serine protease 37"/>
    <property type="match status" value="1"/>
</dbReference>
<dbReference type="PANTHER" id="PTHR24271">
    <property type="entry name" value="KALLIKREIN-RELATED"/>
    <property type="match status" value="1"/>
</dbReference>
<dbReference type="Pfam" id="PF00089">
    <property type="entry name" value="Trypsin"/>
    <property type="match status" value="1"/>
</dbReference>
<reference evidence="3 4" key="1">
    <citation type="submission" date="2019-09" db="EMBL/GenBank/DDBJ databases">
        <title>Bird 10,000 Genomes (B10K) Project - Family phase.</title>
        <authorList>
            <person name="Zhang G."/>
        </authorList>
    </citation>
    <scope>NUCLEOTIDE SEQUENCE [LARGE SCALE GENOMIC DNA]</scope>
    <source>
        <strain evidence="3">B10K-DU-001-24</strain>
        <tissue evidence="3">Muscle</tissue>
    </source>
</reference>
<organism evidence="3 4">
    <name type="scientific">Psilopogon haemacephalus</name>
    <name type="common">coppersmith barbet</name>
    <dbReference type="NCBI Taxonomy" id="2585815"/>
    <lineage>
        <taxon>Eukaryota</taxon>
        <taxon>Metazoa</taxon>
        <taxon>Chordata</taxon>
        <taxon>Craniata</taxon>
        <taxon>Vertebrata</taxon>
        <taxon>Euteleostomi</taxon>
        <taxon>Archelosauria</taxon>
        <taxon>Archosauria</taxon>
        <taxon>Dinosauria</taxon>
        <taxon>Saurischia</taxon>
        <taxon>Theropoda</taxon>
        <taxon>Coelurosauria</taxon>
        <taxon>Aves</taxon>
        <taxon>Neognathae</taxon>
        <taxon>Neoaves</taxon>
        <taxon>Telluraves</taxon>
        <taxon>Coraciimorphae</taxon>
        <taxon>Piciformes</taxon>
        <taxon>Megalaimidae</taxon>
        <taxon>Psilopogon</taxon>
    </lineage>
</organism>
<dbReference type="Proteomes" id="UP000574528">
    <property type="component" value="Unassembled WGS sequence"/>
</dbReference>
<feature type="non-terminal residue" evidence="3">
    <location>
        <position position="1"/>
    </location>
</feature>
<feature type="non-terminal residue" evidence="3">
    <location>
        <position position="208"/>
    </location>
</feature>
<protein>
    <submittedName>
        <fullName evidence="3">MCPT1 protease</fullName>
    </submittedName>
</protein>
<dbReference type="GO" id="GO:0004252">
    <property type="term" value="F:serine-type endopeptidase activity"/>
    <property type="evidence" value="ECO:0007669"/>
    <property type="project" value="InterPro"/>
</dbReference>
<dbReference type="PROSITE" id="PS50240">
    <property type="entry name" value="TRYPSIN_DOM"/>
    <property type="match status" value="1"/>
</dbReference>
<keyword evidence="1" id="KW-1015">Disulfide bond</keyword>
<dbReference type="AlphaFoldDB" id="A0A7K9C095"/>
<evidence type="ECO:0000313" key="4">
    <source>
        <dbReference type="Proteomes" id="UP000574528"/>
    </source>
</evidence>
<dbReference type="EMBL" id="VWZI01009979">
    <property type="protein sequence ID" value="NXG46051.1"/>
    <property type="molecule type" value="Genomic_DNA"/>
</dbReference>
<evidence type="ECO:0000259" key="2">
    <source>
        <dbReference type="PROSITE" id="PS50240"/>
    </source>
</evidence>
<feature type="domain" description="Peptidase S1" evidence="2">
    <location>
        <begin position="1"/>
        <end position="208"/>
    </location>
</feature>
<dbReference type="SMART" id="SM00020">
    <property type="entry name" value="Tryp_SPc"/>
    <property type="match status" value="1"/>
</dbReference>
<dbReference type="InterPro" id="IPR001254">
    <property type="entry name" value="Trypsin_dom"/>
</dbReference>
<name>A0A7K9C095_9PICI</name>
<proteinExistence type="predicted"/>
<comment type="caution">
    <text evidence="3">The sequence shown here is derived from an EMBL/GenBank/DDBJ whole genome shotgun (WGS) entry which is preliminary data.</text>
</comment>
<gene>
    <name evidence="3" type="primary">Mcpt1</name>
    <name evidence="3" type="ORF">PSIHAE_R03340</name>
</gene>
<dbReference type="PANTHER" id="PTHR24271:SF90">
    <property type="entry name" value="PEPTIDASE S1 DOMAIN-CONTAINING PROTEIN"/>
    <property type="match status" value="1"/>
</dbReference>
<keyword evidence="3" id="KW-0378">Hydrolase</keyword>
<dbReference type="InterPro" id="IPR043504">
    <property type="entry name" value="Peptidase_S1_PA_chymotrypsin"/>
</dbReference>
<evidence type="ECO:0000256" key="1">
    <source>
        <dbReference type="ARBA" id="ARBA00023157"/>
    </source>
</evidence>
<keyword evidence="4" id="KW-1185">Reference proteome</keyword>
<dbReference type="Gene3D" id="2.40.10.10">
    <property type="entry name" value="Trypsin-like serine proteases"/>
    <property type="match status" value="2"/>
</dbReference>
<dbReference type="InterPro" id="IPR001314">
    <property type="entry name" value="Peptidase_S1A"/>
</dbReference>
<dbReference type="SUPFAM" id="SSF50494">
    <property type="entry name" value="Trypsin-like serine proteases"/>
    <property type="match status" value="1"/>
</dbReference>
<dbReference type="CDD" id="cd00190">
    <property type="entry name" value="Tryp_SPc"/>
    <property type="match status" value="1"/>
</dbReference>
<dbReference type="GO" id="GO:0006508">
    <property type="term" value="P:proteolysis"/>
    <property type="evidence" value="ECO:0007669"/>
    <property type="project" value="UniProtKB-KW"/>
</dbReference>
<accession>A0A7K9C095</accession>